<dbReference type="PANTHER" id="PTHR12585">
    <property type="entry name" value="SCC1 / RAD21 FAMILY MEMBER"/>
    <property type="match status" value="1"/>
</dbReference>
<reference evidence="6 7" key="1">
    <citation type="submission" date="2016-05" db="EMBL/GenBank/DDBJ databases">
        <title>Nuclear genome of Blastocystis sp. subtype 1 NandII.</title>
        <authorList>
            <person name="Gentekaki E."/>
            <person name="Curtis B."/>
            <person name="Stairs C."/>
            <person name="Eme L."/>
            <person name="Herman E."/>
            <person name="Klimes V."/>
            <person name="Arias M.C."/>
            <person name="Elias M."/>
            <person name="Hilliou F."/>
            <person name="Klute M."/>
            <person name="Malik S.-B."/>
            <person name="Pightling A."/>
            <person name="Rachubinski R."/>
            <person name="Salas D."/>
            <person name="Schlacht A."/>
            <person name="Suga H."/>
            <person name="Archibald J."/>
            <person name="Ball S.G."/>
            <person name="Clark G."/>
            <person name="Dacks J."/>
            <person name="Van Der Giezen M."/>
            <person name="Tsaousis A."/>
            <person name="Roger A."/>
        </authorList>
    </citation>
    <scope>NUCLEOTIDE SEQUENCE [LARGE SCALE GENOMIC DNA]</scope>
    <source>
        <strain evidence="7">ATCC 50177 / NandII</strain>
    </source>
</reference>
<evidence type="ECO:0000256" key="3">
    <source>
        <dbReference type="ARBA" id="ARBA00023242"/>
    </source>
</evidence>
<dbReference type="InterPro" id="IPR023093">
    <property type="entry name" value="ScpA-like_C"/>
</dbReference>
<comment type="similarity">
    <text evidence="2">Belongs to the rad21 family.</text>
</comment>
<protein>
    <submittedName>
        <fullName evidence="6">RAD21 protein family</fullName>
    </submittedName>
</protein>
<dbReference type="OrthoDB" id="10071381at2759"/>
<feature type="domain" description="Rad21/Rec8-like protein N-terminal" evidence="5">
    <location>
        <begin position="2"/>
        <end position="100"/>
    </location>
</feature>
<dbReference type="EMBL" id="LXWW01000346">
    <property type="protein sequence ID" value="OAO13679.1"/>
    <property type="molecule type" value="Genomic_DNA"/>
</dbReference>
<comment type="subcellular location">
    <subcellularLocation>
        <location evidence="1">Nucleus</location>
    </subcellularLocation>
</comment>
<dbReference type="GO" id="GO:0005634">
    <property type="term" value="C:nucleus"/>
    <property type="evidence" value="ECO:0007669"/>
    <property type="project" value="UniProtKB-SubCell"/>
</dbReference>
<evidence type="ECO:0000256" key="1">
    <source>
        <dbReference type="ARBA" id="ARBA00004123"/>
    </source>
</evidence>
<dbReference type="AlphaFoldDB" id="A0A196SCE3"/>
<dbReference type="InterPro" id="IPR006909">
    <property type="entry name" value="Rad21/Rec8_C_eu"/>
</dbReference>
<evidence type="ECO:0000259" key="4">
    <source>
        <dbReference type="Pfam" id="PF04824"/>
    </source>
</evidence>
<proteinExistence type="inferred from homology"/>
<gene>
    <name evidence="6" type="ORF">AV274_4654</name>
</gene>
<evidence type="ECO:0000313" key="6">
    <source>
        <dbReference type="EMBL" id="OAO13679.1"/>
    </source>
</evidence>
<dbReference type="SUPFAM" id="SSF46785">
    <property type="entry name" value="Winged helix' DNA-binding domain"/>
    <property type="match status" value="1"/>
</dbReference>
<evidence type="ECO:0000313" key="7">
    <source>
        <dbReference type="Proteomes" id="UP000078348"/>
    </source>
</evidence>
<dbReference type="STRING" id="478820.A0A196SCE3"/>
<evidence type="ECO:0000256" key="2">
    <source>
        <dbReference type="ARBA" id="ARBA00009870"/>
    </source>
</evidence>
<dbReference type="Pfam" id="PF04824">
    <property type="entry name" value="Rad21_Rec8"/>
    <property type="match status" value="1"/>
</dbReference>
<dbReference type="GO" id="GO:0003682">
    <property type="term" value="F:chromatin binding"/>
    <property type="evidence" value="ECO:0007669"/>
    <property type="project" value="TreeGrafter"/>
</dbReference>
<accession>A0A196SCE3</accession>
<evidence type="ECO:0000259" key="5">
    <source>
        <dbReference type="Pfam" id="PF04825"/>
    </source>
</evidence>
<dbReference type="Pfam" id="PF04825">
    <property type="entry name" value="Rad21_Rec8_N"/>
    <property type="match status" value="1"/>
</dbReference>
<organism evidence="6 7">
    <name type="scientific">Blastocystis sp. subtype 1 (strain ATCC 50177 / NandII)</name>
    <dbReference type="NCBI Taxonomy" id="478820"/>
    <lineage>
        <taxon>Eukaryota</taxon>
        <taxon>Sar</taxon>
        <taxon>Stramenopiles</taxon>
        <taxon>Bigyra</taxon>
        <taxon>Opalozoa</taxon>
        <taxon>Opalinata</taxon>
        <taxon>Blastocystidae</taxon>
        <taxon>Blastocystis</taxon>
    </lineage>
</organism>
<keyword evidence="3" id="KW-0539">Nucleus</keyword>
<dbReference type="InterPro" id="IPR039781">
    <property type="entry name" value="Rad21/Rec8-like"/>
</dbReference>
<comment type="caution">
    <text evidence="6">The sequence shown here is derived from an EMBL/GenBank/DDBJ whole genome shotgun (WGS) entry which is preliminary data.</text>
</comment>
<name>A0A196SCE3_BLAHN</name>
<dbReference type="Proteomes" id="UP000078348">
    <property type="component" value="Unassembled WGS sequence"/>
</dbReference>
<dbReference type="InterPro" id="IPR036390">
    <property type="entry name" value="WH_DNA-bd_sf"/>
</dbReference>
<sequence length="468" mass="52128">MLFYKFLKDKSGELTQVWVAAQSPNKVSKRVLLDLSIANCSKSIADPDFILPLRMKALLLLGLSRILQKKAQLLVADCLRIQNAIGDVMSIHTNDLPRDAMIANDQQITLLSAPGARSLVDVDMSVDQGDIVDKWIEANFEEDQLHGDSMSGSLSISVNRGSSRIDNATDMLQQYTQASILDDLLPPNTQQSLLTQEMEVEQARQDGSVVGVPSLQAVSQHVEDTWDGPMDFDFDPISGGDVEPSRLLLKPVEKAARRRTRKRQPVPLDKSLELPMAGLIATRAQLREYLERARGKRHCVNSGRILLIHSDMDSLSGYSDVLGELITSHLLSGREPEKPVHEEEYDLPDMDFDPLSGDEPDVTLTNLEEPQPDVPTLSDTPIIPNVQRTFTTEETMDYTSFVANVKESLREQLIQEGKREMAWSDYTRGNGRRAAAKNFFNLLIAATKHEVEVAQHQPMADISVSLCD</sequence>
<keyword evidence="7" id="KW-1185">Reference proteome</keyword>
<dbReference type="PANTHER" id="PTHR12585:SF69">
    <property type="entry name" value="FI11703P"/>
    <property type="match status" value="1"/>
</dbReference>
<dbReference type="Gene3D" id="1.10.10.580">
    <property type="entry name" value="Structural maintenance of chromosome 1. Chain E"/>
    <property type="match status" value="1"/>
</dbReference>
<dbReference type="InterPro" id="IPR006910">
    <property type="entry name" value="Rad21_Rec8_N"/>
</dbReference>
<dbReference type="GO" id="GO:1990414">
    <property type="term" value="P:replication-born double-strand break repair via sister chromatid exchange"/>
    <property type="evidence" value="ECO:0007669"/>
    <property type="project" value="TreeGrafter"/>
</dbReference>
<dbReference type="GO" id="GO:0007062">
    <property type="term" value="P:sister chromatid cohesion"/>
    <property type="evidence" value="ECO:0007669"/>
    <property type="project" value="InterPro"/>
</dbReference>
<dbReference type="GO" id="GO:0008278">
    <property type="term" value="C:cohesin complex"/>
    <property type="evidence" value="ECO:0007669"/>
    <property type="project" value="InterPro"/>
</dbReference>
<feature type="domain" description="Rad21/Rec8-like protein C-terminal eukaryotic" evidence="4">
    <location>
        <begin position="424"/>
        <end position="466"/>
    </location>
</feature>